<dbReference type="Gene3D" id="3.40.50.10910">
    <property type="entry name" value="Amidohydrolase"/>
    <property type="match status" value="1"/>
</dbReference>
<reference evidence="3 4" key="1">
    <citation type="submission" date="2013-07" db="EMBL/GenBank/DDBJ databases">
        <title>Comparative Genomic and Metabolomic Analysis of Twelve Strains of Pseudoalteromonas luteoviolacea.</title>
        <authorList>
            <person name="Vynne N.G."/>
            <person name="Mansson M."/>
            <person name="Gram L."/>
        </authorList>
    </citation>
    <scope>NUCLEOTIDE SEQUENCE [LARGE SCALE GENOMIC DNA]</scope>
    <source>
        <strain evidence="3 4">S4060-1</strain>
    </source>
</reference>
<dbReference type="InterPro" id="IPR006680">
    <property type="entry name" value="Amidohydro-rel"/>
</dbReference>
<evidence type="ECO:0000256" key="1">
    <source>
        <dbReference type="SAM" id="SignalP"/>
    </source>
</evidence>
<feature type="domain" description="Amidohydrolase-related" evidence="2">
    <location>
        <begin position="76"/>
        <end position="482"/>
    </location>
</feature>
<dbReference type="InterPro" id="IPR011059">
    <property type="entry name" value="Metal-dep_hydrolase_composite"/>
</dbReference>
<organism evidence="3 4">
    <name type="scientific">Pseudoalteromonas luteoviolacea S4060-1</name>
    <dbReference type="NCBI Taxonomy" id="1365257"/>
    <lineage>
        <taxon>Bacteria</taxon>
        <taxon>Pseudomonadati</taxon>
        <taxon>Pseudomonadota</taxon>
        <taxon>Gammaproteobacteria</taxon>
        <taxon>Alteromonadales</taxon>
        <taxon>Pseudoalteromonadaceae</taxon>
        <taxon>Pseudoalteromonas</taxon>
    </lineage>
</organism>
<evidence type="ECO:0000313" key="4">
    <source>
        <dbReference type="Proteomes" id="UP000076661"/>
    </source>
</evidence>
<feature type="signal peptide" evidence="1">
    <location>
        <begin position="1"/>
        <end position="19"/>
    </location>
</feature>
<feature type="chain" id="PRO_5007888990" description="Amidohydrolase-related domain-containing protein" evidence="1">
    <location>
        <begin position="20"/>
        <end position="496"/>
    </location>
</feature>
<accession>A0A167JRT4</accession>
<dbReference type="Gene3D" id="3.30.110.90">
    <property type="entry name" value="Amidohydrolase"/>
    <property type="match status" value="1"/>
</dbReference>
<dbReference type="InterPro" id="IPR051781">
    <property type="entry name" value="Metallo-dep_Hydrolase"/>
</dbReference>
<dbReference type="AlphaFoldDB" id="A0A167JRT4"/>
<evidence type="ECO:0000313" key="3">
    <source>
        <dbReference type="EMBL" id="KZN61572.1"/>
    </source>
</evidence>
<dbReference type="EMBL" id="AUXX01000045">
    <property type="protein sequence ID" value="KZN61572.1"/>
    <property type="molecule type" value="Genomic_DNA"/>
</dbReference>
<dbReference type="SUPFAM" id="SSF51556">
    <property type="entry name" value="Metallo-dependent hydrolases"/>
    <property type="match status" value="1"/>
</dbReference>
<dbReference type="InterPro" id="IPR032466">
    <property type="entry name" value="Metal_Hydrolase"/>
</dbReference>
<dbReference type="Proteomes" id="UP000076661">
    <property type="component" value="Unassembled WGS sequence"/>
</dbReference>
<dbReference type="PANTHER" id="PTHR43135:SF3">
    <property type="entry name" value="ALPHA-D-RIBOSE 1-METHYLPHOSPHONATE 5-TRIPHOSPHATE DIPHOSPHATASE"/>
    <property type="match status" value="1"/>
</dbReference>
<protein>
    <recommendedName>
        <fullName evidence="2">Amidohydrolase-related domain-containing protein</fullName>
    </recommendedName>
</protein>
<dbReference type="SUPFAM" id="SSF51338">
    <property type="entry name" value="Composite domain of metallo-dependent hydrolases"/>
    <property type="match status" value="1"/>
</dbReference>
<gene>
    <name evidence="3" type="ORF">N478_05760</name>
</gene>
<keyword evidence="1" id="KW-0732">Signal</keyword>
<dbReference type="PANTHER" id="PTHR43135">
    <property type="entry name" value="ALPHA-D-RIBOSE 1-METHYLPHOSPHONATE 5-TRIPHOSPHATE DIPHOSPHATASE"/>
    <property type="match status" value="1"/>
</dbReference>
<dbReference type="Gene3D" id="1.20.58.520">
    <property type="entry name" value="Amidohydrolase"/>
    <property type="match status" value="1"/>
</dbReference>
<comment type="caution">
    <text evidence="3">The sequence shown here is derived from an EMBL/GenBank/DDBJ whole genome shotgun (WGS) entry which is preliminary data.</text>
</comment>
<name>A0A167JRT4_9GAMM</name>
<sequence length="496" mass="55441">MKKYIQLTALLTTANLAFARVDLLVTDATIISPISKSEVSIKTNHWLSISEGRIIEISDKNKLPLAKQTISADGQFLIPGLTDSHTHLRTMPGLLKTDKDASKMQAAYLKRQGSNYLFYGVTQVIDPANTAQGITDFTTHNISPNAYFCGAMPIYQGYAAQSIKYQHLSKRKPYYVHQHGDPTHLTAPAITSLHEATAAVKRMKKDGAICTKIYLEDGFDKAKNIRLIDNENIKQIVAEANRQKLPVMVHANATDMHSIALDSRVDILAHGIWNWLDEHQRGSSVSQELPKNVQQVADGILKSQTYYQPSLNVMRSLTDVMVPNHLEKPRYKTVLPTWQIDWYMSHGGQWFAREMVSGWKGLTHQQKIDYMRTKQTNGKRVLNYLYQHGGEILLGSDTPPAPTYASQPGLSTFWELQDMHDAGVDLIGLLASATINNAKAYGLESKYGAILPGKIANILLLNSNPLESVDAYDDIDRIILNGVVHQRAQFHINNVK</sequence>
<dbReference type="Gene3D" id="2.30.40.10">
    <property type="entry name" value="Urease, subunit C, domain 1"/>
    <property type="match status" value="1"/>
</dbReference>
<dbReference type="GO" id="GO:0016810">
    <property type="term" value="F:hydrolase activity, acting on carbon-nitrogen (but not peptide) bonds"/>
    <property type="evidence" value="ECO:0007669"/>
    <property type="project" value="InterPro"/>
</dbReference>
<dbReference type="PATRIC" id="fig|1365257.3.peg.4469"/>
<dbReference type="RefSeq" id="WP_063382672.1">
    <property type="nucleotide sequence ID" value="NZ_AUXX01000045.1"/>
</dbReference>
<evidence type="ECO:0000259" key="2">
    <source>
        <dbReference type="Pfam" id="PF01979"/>
    </source>
</evidence>
<proteinExistence type="predicted"/>
<dbReference type="Pfam" id="PF01979">
    <property type="entry name" value="Amidohydro_1"/>
    <property type="match status" value="1"/>
</dbReference>